<dbReference type="HOGENOM" id="CLU_1856571_0_0_1"/>
<dbReference type="EMBL" id="KN837100">
    <property type="protein sequence ID" value="KIJ47823.1"/>
    <property type="molecule type" value="Genomic_DNA"/>
</dbReference>
<keyword evidence="2" id="KW-1185">Reference proteome</keyword>
<accession>A0A0C9UVY4</accession>
<dbReference type="Proteomes" id="UP000054279">
    <property type="component" value="Unassembled WGS sequence"/>
</dbReference>
<gene>
    <name evidence="1" type="ORF">M422DRAFT_248397</name>
</gene>
<evidence type="ECO:0000313" key="2">
    <source>
        <dbReference type="Proteomes" id="UP000054279"/>
    </source>
</evidence>
<name>A0A0C9UVY4_SPHS4</name>
<organism evidence="1 2">
    <name type="scientific">Sphaerobolus stellatus (strain SS14)</name>
    <dbReference type="NCBI Taxonomy" id="990650"/>
    <lineage>
        <taxon>Eukaryota</taxon>
        <taxon>Fungi</taxon>
        <taxon>Dikarya</taxon>
        <taxon>Basidiomycota</taxon>
        <taxon>Agaricomycotina</taxon>
        <taxon>Agaricomycetes</taxon>
        <taxon>Phallomycetidae</taxon>
        <taxon>Geastrales</taxon>
        <taxon>Sphaerobolaceae</taxon>
        <taxon>Sphaerobolus</taxon>
    </lineage>
</organism>
<evidence type="ECO:0000313" key="1">
    <source>
        <dbReference type="EMBL" id="KIJ47823.1"/>
    </source>
</evidence>
<reference evidence="1 2" key="1">
    <citation type="submission" date="2014-06" db="EMBL/GenBank/DDBJ databases">
        <title>Evolutionary Origins and Diversification of the Mycorrhizal Mutualists.</title>
        <authorList>
            <consortium name="DOE Joint Genome Institute"/>
            <consortium name="Mycorrhizal Genomics Consortium"/>
            <person name="Kohler A."/>
            <person name="Kuo A."/>
            <person name="Nagy L.G."/>
            <person name="Floudas D."/>
            <person name="Copeland A."/>
            <person name="Barry K.W."/>
            <person name="Cichocki N."/>
            <person name="Veneault-Fourrey C."/>
            <person name="LaButti K."/>
            <person name="Lindquist E.A."/>
            <person name="Lipzen A."/>
            <person name="Lundell T."/>
            <person name="Morin E."/>
            <person name="Murat C."/>
            <person name="Riley R."/>
            <person name="Ohm R."/>
            <person name="Sun H."/>
            <person name="Tunlid A."/>
            <person name="Henrissat B."/>
            <person name="Grigoriev I.V."/>
            <person name="Hibbett D.S."/>
            <person name="Martin F."/>
        </authorList>
    </citation>
    <scope>NUCLEOTIDE SEQUENCE [LARGE SCALE GENOMIC DNA]</scope>
    <source>
        <strain evidence="1 2">SS14</strain>
    </source>
</reference>
<dbReference type="OrthoDB" id="3163890at2759"/>
<protein>
    <submittedName>
        <fullName evidence="1">Uncharacterized protein</fullName>
    </submittedName>
</protein>
<sequence length="138" mass="15780">MNTVKQLNLDTAIEDEENHLELENEAWAAEHKKPLMDREKHLTDAAELIAHNSIKEKTRFGHLRIIGAFVKFMLEQDPKWTASMTRNSPYDVHLFITKKCASPSEGGEGKKFPTAVSIQAALTYFYKSLRSDESVSEW</sequence>
<dbReference type="AlphaFoldDB" id="A0A0C9UVY4"/>
<proteinExistence type="predicted"/>